<keyword evidence="8" id="KW-1185">Reference proteome</keyword>
<dbReference type="AlphaFoldDB" id="A0A3P7M7N0"/>
<proteinExistence type="predicted"/>
<keyword evidence="4" id="KW-0206">Cytoskeleton</keyword>
<reference evidence="7 8" key="1">
    <citation type="submission" date="2018-11" db="EMBL/GenBank/DDBJ databases">
        <authorList>
            <consortium name="Pathogen Informatics"/>
        </authorList>
    </citation>
    <scope>NUCLEOTIDE SEQUENCE [LARGE SCALE GENOMIC DNA]</scope>
</reference>
<evidence type="ECO:0000256" key="3">
    <source>
        <dbReference type="ARBA" id="ARBA00022737"/>
    </source>
</evidence>
<dbReference type="Pfam" id="PF06565">
    <property type="entry name" value="DM10_dom"/>
    <property type="match status" value="2"/>
</dbReference>
<name>A0A3P7M7N0_DIBLA</name>
<evidence type="ECO:0000256" key="4">
    <source>
        <dbReference type="ARBA" id="ARBA00023212"/>
    </source>
</evidence>
<dbReference type="PANTHER" id="PTHR12086">
    <property type="entry name" value="EF-HAND DOMAIN C-TERMINAL CONTAINING PROTEIN"/>
    <property type="match status" value="1"/>
</dbReference>
<gene>
    <name evidence="7" type="ORF">DILT_LOCUS13151</name>
</gene>
<accession>A0A3P7M7N0</accession>
<comment type="subcellular location">
    <subcellularLocation>
        <location evidence="1">Cytoplasm</location>
        <location evidence="1">Cytoskeleton</location>
        <location evidence="1">Cilium axoneme</location>
    </subcellularLocation>
</comment>
<dbReference type="InterPro" id="IPR040193">
    <property type="entry name" value="EFHC1/EFHC2/EFHB"/>
</dbReference>
<protein>
    <recommendedName>
        <fullName evidence="6">DM10 domain-containing protein</fullName>
    </recommendedName>
</protein>
<dbReference type="SMART" id="SM00676">
    <property type="entry name" value="DM10"/>
    <property type="match status" value="1"/>
</dbReference>
<evidence type="ECO:0000259" key="6">
    <source>
        <dbReference type="PROSITE" id="PS51336"/>
    </source>
</evidence>
<evidence type="ECO:0000313" key="8">
    <source>
        <dbReference type="Proteomes" id="UP000281553"/>
    </source>
</evidence>
<dbReference type="GO" id="GO:0005930">
    <property type="term" value="C:axoneme"/>
    <property type="evidence" value="ECO:0007669"/>
    <property type="project" value="UniProtKB-SubCell"/>
</dbReference>
<dbReference type="InterPro" id="IPR006602">
    <property type="entry name" value="DM10_dom"/>
</dbReference>
<organism evidence="7 8">
    <name type="scientific">Dibothriocephalus latus</name>
    <name type="common">Fish tapeworm</name>
    <name type="synonym">Diphyllobothrium latum</name>
    <dbReference type="NCBI Taxonomy" id="60516"/>
    <lineage>
        <taxon>Eukaryota</taxon>
        <taxon>Metazoa</taxon>
        <taxon>Spiralia</taxon>
        <taxon>Lophotrochozoa</taxon>
        <taxon>Platyhelminthes</taxon>
        <taxon>Cestoda</taxon>
        <taxon>Eucestoda</taxon>
        <taxon>Diphyllobothriidea</taxon>
        <taxon>Diphyllobothriidae</taxon>
        <taxon>Dibothriocephalus</taxon>
    </lineage>
</organism>
<dbReference type="PANTHER" id="PTHR12086:SF11">
    <property type="entry name" value="EF-HAND DOMAIN-CONTAINING FAMILY MEMBER C2"/>
    <property type="match status" value="1"/>
</dbReference>
<sequence>MILPFFILTINSIKGTLVKRHRIAKPPPNDHLFYTVHDFNVGMDLELYGRKIRLVACDKFTENFLRKLGVRVNEPEPVPEDPYTSLRLGISEAMQPKRPYSPVDKLRKFLDHDRHVLRFNCFWDDTESLYGDAREMILHYFLGESTKFDQHRIHSDRTLIPSLGGGDFEAPCLTCMITYLFRNSKYVLLCCFGVSCFTYRF</sequence>
<dbReference type="PROSITE" id="PS51336">
    <property type="entry name" value="DM10"/>
    <property type="match status" value="1"/>
</dbReference>
<feature type="domain" description="DM10" evidence="6">
    <location>
        <begin position="1"/>
        <end position="69"/>
    </location>
</feature>
<dbReference type="OrthoDB" id="10255210at2759"/>
<evidence type="ECO:0000313" key="7">
    <source>
        <dbReference type="EMBL" id="VDN18308.1"/>
    </source>
</evidence>
<dbReference type="Gene3D" id="2.30.29.170">
    <property type="match status" value="2"/>
</dbReference>
<dbReference type="GO" id="GO:0010975">
    <property type="term" value="P:regulation of neuron projection development"/>
    <property type="evidence" value="ECO:0007669"/>
    <property type="project" value="TreeGrafter"/>
</dbReference>
<evidence type="ECO:0000256" key="5">
    <source>
        <dbReference type="ARBA" id="ARBA00023273"/>
    </source>
</evidence>
<evidence type="ECO:0000256" key="2">
    <source>
        <dbReference type="ARBA" id="ARBA00022490"/>
    </source>
</evidence>
<dbReference type="GO" id="GO:0005874">
    <property type="term" value="C:microtubule"/>
    <property type="evidence" value="ECO:0007669"/>
    <property type="project" value="TreeGrafter"/>
</dbReference>
<dbReference type="EMBL" id="UYRU01069052">
    <property type="protein sequence ID" value="VDN18308.1"/>
    <property type="molecule type" value="Genomic_DNA"/>
</dbReference>
<evidence type="ECO:0000256" key="1">
    <source>
        <dbReference type="ARBA" id="ARBA00004430"/>
    </source>
</evidence>
<keyword evidence="2" id="KW-0963">Cytoplasm</keyword>
<keyword evidence="3" id="KW-0677">Repeat</keyword>
<dbReference type="Proteomes" id="UP000281553">
    <property type="component" value="Unassembled WGS sequence"/>
</dbReference>
<keyword evidence="5" id="KW-0966">Cell projection</keyword>